<dbReference type="Pfam" id="PF06821">
    <property type="entry name" value="Ser_hydrolase"/>
    <property type="match status" value="1"/>
</dbReference>
<dbReference type="InterPro" id="IPR010662">
    <property type="entry name" value="RBBP9/YdeN"/>
</dbReference>
<protein>
    <recommendedName>
        <fullName evidence="3">Nudix hydrolase domain-containing protein</fullName>
    </recommendedName>
</protein>
<dbReference type="Pfam" id="PF00293">
    <property type="entry name" value="NUDIX"/>
    <property type="match status" value="1"/>
</dbReference>
<comment type="caution">
    <text evidence="4">The sequence shown here is derived from an EMBL/GenBank/DDBJ whole genome shotgun (WGS) entry which is preliminary data.</text>
</comment>
<keyword evidence="2" id="KW-0378">Hydrolase</keyword>
<evidence type="ECO:0000313" key="5">
    <source>
        <dbReference type="Proteomes" id="UP000034044"/>
    </source>
</evidence>
<evidence type="ECO:0000256" key="2">
    <source>
        <dbReference type="ARBA" id="ARBA00022801"/>
    </source>
</evidence>
<dbReference type="SUPFAM" id="SSF53474">
    <property type="entry name" value="alpha/beta-Hydrolases"/>
    <property type="match status" value="1"/>
</dbReference>
<dbReference type="Gene3D" id="3.90.79.10">
    <property type="entry name" value="Nucleoside Triphosphate Pyrophosphohydrolase"/>
    <property type="match status" value="1"/>
</dbReference>
<dbReference type="InterPro" id="IPR015797">
    <property type="entry name" value="NUDIX_hydrolase-like_dom_sf"/>
</dbReference>
<gene>
    <name evidence="4" type="ORF">US36_C0022G0003</name>
</gene>
<dbReference type="PANTHER" id="PTHR43046:SF14">
    <property type="entry name" value="MUTT_NUDIX FAMILY PROTEIN"/>
    <property type="match status" value="1"/>
</dbReference>
<reference evidence="4 5" key="1">
    <citation type="journal article" date="2015" name="Nature">
        <title>rRNA introns, odd ribosomes, and small enigmatic genomes across a large radiation of phyla.</title>
        <authorList>
            <person name="Brown C.T."/>
            <person name="Hug L.A."/>
            <person name="Thomas B.C."/>
            <person name="Sharon I."/>
            <person name="Castelle C.J."/>
            <person name="Singh A."/>
            <person name="Wilkins M.J."/>
            <person name="Williams K.H."/>
            <person name="Banfield J.F."/>
        </authorList>
    </citation>
    <scope>NUCLEOTIDE SEQUENCE [LARGE SCALE GENOMIC DNA]</scope>
</reference>
<comment type="cofactor">
    <cofactor evidence="1">
        <name>Mg(2+)</name>
        <dbReference type="ChEBI" id="CHEBI:18420"/>
    </cofactor>
</comment>
<dbReference type="EMBL" id="LBSR01000022">
    <property type="protein sequence ID" value="KKQ21319.1"/>
    <property type="molecule type" value="Genomic_DNA"/>
</dbReference>
<dbReference type="PROSITE" id="PS51462">
    <property type="entry name" value="NUDIX"/>
    <property type="match status" value="1"/>
</dbReference>
<dbReference type="GO" id="GO:0016787">
    <property type="term" value="F:hydrolase activity"/>
    <property type="evidence" value="ECO:0007669"/>
    <property type="project" value="UniProtKB-KW"/>
</dbReference>
<evidence type="ECO:0000259" key="3">
    <source>
        <dbReference type="PROSITE" id="PS51462"/>
    </source>
</evidence>
<dbReference type="InterPro" id="IPR029058">
    <property type="entry name" value="AB_hydrolase_fold"/>
</dbReference>
<evidence type="ECO:0000313" key="4">
    <source>
        <dbReference type="EMBL" id="KKQ21319.1"/>
    </source>
</evidence>
<organism evidence="4 5">
    <name type="scientific">Candidatus Wolfebacteria bacterium GW2011_GWC1_37_10</name>
    <dbReference type="NCBI Taxonomy" id="1619010"/>
    <lineage>
        <taxon>Bacteria</taxon>
        <taxon>Candidatus Wolfeibacteriota</taxon>
    </lineage>
</organism>
<evidence type="ECO:0000256" key="1">
    <source>
        <dbReference type="ARBA" id="ARBA00001946"/>
    </source>
</evidence>
<feature type="domain" description="Nudix hydrolase" evidence="3">
    <location>
        <begin position="142"/>
        <end position="267"/>
    </location>
</feature>
<name>A0A0G0IAP4_9BACT</name>
<dbReference type="Gene3D" id="3.40.50.1820">
    <property type="entry name" value="alpha/beta hydrolase"/>
    <property type="match status" value="1"/>
</dbReference>
<dbReference type="InterPro" id="IPR000086">
    <property type="entry name" value="NUDIX_hydrolase_dom"/>
</dbReference>
<dbReference type="Proteomes" id="UP000034044">
    <property type="component" value="Unassembled WGS sequence"/>
</dbReference>
<dbReference type="PANTHER" id="PTHR43046">
    <property type="entry name" value="GDP-MANNOSE MANNOSYL HYDROLASE"/>
    <property type="match status" value="1"/>
</dbReference>
<dbReference type="CDD" id="cd02883">
    <property type="entry name" value="NUDIX_Hydrolase"/>
    <property type="match status" value="1"/>
</dbReference>
<sequence length="274" mass="31946">MPDPWEPNYQKFKAEFDKYEVGENTILVGHSCGSAFLVRWLGETKRKIFKLILVAPWKIPDKDDEFRKEFYTYPIDEDIKSRVSKIIMFTADDEEDEGKESLKIFHQVLGGEVIELKGHGHYTLGDMGIEELPELLEKIIAFDNRKALIVPINSKHQILIQDRRGHKKPDWGYFGGEIEAGETPAQAVIRETKEELQIDVRAGELKYLGTSITLWDEHKIIRYMFLYPTDQEKFDVLEGKGGHWLTFAEVREKLDDKDRFDEIANRIKKLENET</sequence>
<accession>A0A0G0IAP4</accession>
<proteinExistence type="predicted"/>
<dbReference type="SUPFAM" id="SSF55811">
    <property type="entry name" value="Nudix"/>
    <property type="match status" value="1"/>
</dbReference>
<dbReference type="AlphaFoldDB" id="A0A0G0IAP4"/>